<accession>A0A967F157</accession>
<dbReference type="RefSeq" id="WP_167228426.1">
    <property type="nucleotide sequence ID" value="NZ_JAAQPH010000019.1"/>
</dbReference>
<dbReference type="Pfam" id="PF04264">
    <property type="entry name" value="YceI"/>
    <property type="match status" value="1"/>
</dbReference>
<protein>
    <submittedName>
        <fullName evidence="3">YceI family protein</fullName>
    </submittedName>
</protein>
<dbReference type="SMART" id="SM00867">
    <property type="entry name" value="YceI"/>
    <property type="match status" value="1"/>
</dbReference>
<dbReference type="SUPFAM" id="SSF101874">
    <property type="entry name" value="YceI-like"/>
    <property type="match status" value="1"/>
</dbReference>
<dbReference type="Gene3D" id="2.40.128.110">
    <property type="entry name" value="Lipid/polyisoprenoid-binding, YceI-like"/>
    <property type="match status" value="1"/>
</dbReference>
<evidence type="ECO:0000259" key="2">
    <source>
        <dbReference type="SMART" id="SM00867"/>
    </source>
</evidence>
<dbReference type="AlphaFoldDB" id="A0A967F157"/>
<dbReference type="InterPro" id="IPR036761">
    <property type="entry name" value="TTHA0802/YceI-like_sf"/>
</dbReference>
<feature type="chain" id="PRO_5037999332" evidence="1">
    <location>
        <begin position="24"/>
        <end position="193"/>
    </location>
</feature>
<keyword evidence="1" id="KW-0732">Signal</keyword>
<dbReference type="PANTHER" id="PTHR34406">
    <property type="entry name" value="PROTEIN YCEI"/>
    <property type="match status" value="1"/>
</dbReference>
<name>A0A967F157_9PROT</name>
<reference evidence="3" key="1">
    <citation type="submission" date="2020-03" db="EMBL/GenBank/DDBJ databases">
        <title>Genome of Pelagibius litoralis DSM 21314T.</title>
        <authorList>
            <person name="Wang G."/>
        </authorList>
    </citation>
    <scope>NUCLEOTIDE SEQUENCE</scope>
    <source>
        <strain evidence="3">DSM 21314</strain>
    </source>
</reference>
<evidence type="ECO:0000313" key="4">
    <source>
        <dbReference type="Proteomes" id="UP000761264"/>
    </source>
</evidence>
<sequence>MKAAALGFAMTLLAGAAPGLAQGAPDWMVGYGSRIGFVATQSGAPVEGVFEDFMASIAFDPDNLAASRVEVVIEVASVNSLSKDRDEMIRSAPLFDAALWPSATFAAEGFTDLGGGRYEAAGNLTLRDVTLPVMLPFTLVTEERDGAVHAVASGELAVLRLDYGIGQGLWQDTSVVGNEVTIKIDIQASRPAL</sequence>
<feature type="domain" description="Lipid/polyisoprenoid-binding YceI-like" evidence="2">
    <location>
        <begin position="26"/>
        <end position="189"/>
    </location>
</feature>
<dbReference type="InterPro" id="IPR007372">
    <property type="entry name" value="Lipid/polyisoprenoid-bd_YceI"/>
</dbReference>
<gene>
    <name evidence="3" type="ORF">HBA54_21195</name>
</gene>
<proteinExistence type="predicted"/>
<evidence type="ECO:0000313" key="3">
    <source>
        <dbReference type="EMBL" id="NIA71119.1"/>
    </source>
</evidence>
<dbReference type="Proteomes" id="UP000761264">
    <property type="component" value="Unassembled WGS sequence"/>
</dbReference>
<dbReference type="EMBL" id="JAAQPH010000019">
    <property type="protein sequence ID" value="NIA71119.1"/>
    <property type="molecule type" value="Genomic_DNA"/>
</dbReference>
<dbReference type="PANTHER" id="PTHR34406:SF1">
    <property type="entry name" value="PROTEIN YCEI"/>
    <property type="match status" value="1"/>
</dbReference>
<evidence type="ECO:0000256" key="1">
    <source>
        <dbReference type="SAM" id="SignalP"/>
    </source>
</evidence>
<organism evidence="3 4">
    <name type="scientific">Pelagibius litoralis</name>
    <dbReference type="NCBI Taxonomy" id="374515"/>
    <lineage>
        <taxon>Bacteria</taxon>
        <taxon>Pseudomonadati</taxon>
        <taxon>Pseudomonadota</taxon>
        <taxon>Alphaproteobacteria</taxon>
        <taxon>Rhodospirillales</taxon>
        <taxon>Rhodovibrionaceae</taxon>
        <taxon>Pelagibius</taxon>
    </lineage>
</organism>
<keyword evidence="4" id="KW-1185">Reference proteome</keyword>
<comment type="caution">
    <text evidence="3">The sequence shown here is derived from an EMBL/GenBank/DDBJ whole genome shotgun (WGS) entry which is preliminary data.</text>
</comment>
<feature type="signal peptide" evidence="1">
    <location>
        <begin position="1"/>
        <end position="23"/>
    </location>
</feature>